<organism evidence="1 2">
    <name type="scientific">Caligus rogercresseyi</name>
    <name type="common">Sea louse</name>
    <dbReference type="NCBI Taxonomy" id="217165"/>
    <lineage>
        <taxon>Eukaryota</taxon>
        <taxon>Metazoa</taxon>
        <taxon>Ecdysozoa</taxon>
        <taxon>Arthropoda</taxon>
        <taxon>Crustacea</taxon>
        <taxon>Multicrustacea</taxon>
        <taxon>Hexanauplia</taxon>
        <taxon>Copepoda</taxon>
        <taxon>Siphonostomatoida</taxon>
        <taxon>Caligidae</taxon>
        <taxon>Caligus</taxon>
    </lineage>
</organism>
<protein>
    <submittedName>
        <fullName evidence="1">Uncharacterized protein</fullName>
    </submittedName>
</protein>
<dbReference type="EMBL" id="CP045907">
    <property type="protein sequence ID" value="QQP35138.1"/>
    <property type="molecule type" value="Genomic_DNA"/>
</dbReference>
<reference evidence="2" key="1">
    <citation type="submission" date="2021-01" db="EMBL/GenBank/DDBJ databases">
        <title>Caligus Genome Assembly.</title>
        <authorList>
            <person name="Gallardo-Escarate C."/>
        </authorList>
    </citation>
    <scope>NUCLEOTIDE SEQUENCE [LARGE SCALE GENOMIC DNA]</scope>
</reference>
<sequence>MEFLPEESVQLFDEQIQMHCKSSKHQLAYIDMKSKMDSTEVSDSSVHQAFLDKLVLTISTK</sequence>
<gene>
    <name evidence="1" type="ORF">FKW44_023283</name>
</gene>
<dbReference type="AlphaFoldDB" id="A0A7T8JU52"/>
<accession>A0A7T8JU52</accession>
<proteinExistence type="predicted"/>
<evidence type="ECO:0000313" key="2">
    <source>
        <dbReference type="Proteomes" id="UP000595437"/>
    </source>
</evidence>
<keyword evidence="2" id="KW-1185">Reference proteome</keyword>
<dbReference type="Proteomes" id="UP000595437">
    <property type="component" value="Chromosome 18"/>
</dbReference>
<evidence type="ECO:0000313" key="1">
    <source>
        <dbReference type="EMBL" id="QQP35138.1"/>
    </source>
</evidence>
<name>A0A7T8JU52_CALRO</name>